<evidence type="ECO:0000256" key="3">
    <source>
        <dbReference type="SAM" id="Phobius"/>
    </source>
</evidence>
<dbReference type="PROSITE" id="PS50943">
    <property type="entry name" value="HTH_CROC1"/>
    <property type="match status" value="1"/>
</dbReference>
<dbReference type="EMBL" id="FNNF01000007">
    <property type="protein sequence ID" value="SDW22575.1"/>
    <property type="molecule type" value="Genomic_DNA"/>
</dbReference>
<feature type="region of interest" description="Disordered" evidence="2">
    <location>
        <begin position="153"/>
        <end position="189"/>
    </location>
</feature>
<organism evidence="5 6">
    <name type="scientific">Kandleria vitulina</name>
    <dbReference type="NCBI Taxonomy" id="1630"/>
    <lineage>
        <taxon>Bacteria</taxon>
        <taxon>Bacillati</taxon>
        <taxon>Bacillota</taxon>
        <taxon>Erysipelotrichia</taxon>
        <taxon>Erysipelotrichales</taxon>
        <taxon>Coprobacillaceae</taxon>
        <taxon>Kandleria</taxon>
    </lineage>
</organism>
<dbReference type="SUPFAM" id="SSF47413">
    <property type="entry name" value="lambda repressor-like DNA-binding domains"/>
    <property type="match status" value="1"/>
</dbReference>
<feature type="coiled-coil region" evidence="1">
    <location>
        <begin position="66"/>
        <end position="102"/>
    </location>
</feature>
<gene>
    <name evidence="5" type="ORF">SAMN04487759_10724</name>
</gene>
<dbReference type="eggNOG" id="COG1426">
    <property type="taxonomic scope" value="Bacteria"/>
</dbReference>
<keyword evidence="3" id="KW-0472">Membrane</keyword>
<protein>
    <submittedName>
        <fullName evidence="5">Protein RodZ, contains Xre-like HTH and DUF4115 domains</fullName>
    </submittedName>
</protein>
<feature type="transmembrane region" description="Helical" evidence="3">
    <location>
        <begin position="127"/>
        <end position="148"/>
    </location>
</feature>
<dbReference type="Proteomes" id="UP000182429">
    <property type="component" value="Unassembled WGS sequence"/>
</dbReference>
<proteinExistence type="predicted"/>
<dbReference type="CDD" id="cd00093">
    <property type="entry name" value="HTH_XRE"/>
    <property type="match status" value="1"/>
</dbReference>
<dbReference type="SMART" id="SM00530">
    <property type="entry name" value="HTH_XRE"/>
    <property type="match status" value="1"/>
</dbReference>
<accession>A0A1H2RTF0</accession>
<evidence type="ECO:0000259" key="4">
    <source>
        <dbReference type="PROSITE" id="PS50943"/>
    </source>
</evidence>
<dbReference type="Gene3D" id="1.10.260.40">
    <property type="entry name" value="lambda repressor-like DNA-binding domains"/>
    <property type="match status" value="1"/>
</dbReference>
<evidence type="ECO:0000313" key="5">
    <source>
        <dbReference type="EMBL" id="SDW22575.1"/>
    </source>
</evidence>
<dbReference type="STRING" id="1630.SAMN05216514_102256"/>
<dbReference type="AlphaFoldDB" id="A0A1H2RTF0"/>
<feature type="domain" description="HTH cro/C1-type" evidence="4">
    <location>
        <begin position="8"/>
        <end position="69"/>
    </location>
</feature>
<keyword evidence="1" id="KW-0175">Coiled coil</keyword>
<dbReference type="Pfam" id="PF13413">
    <property type="entry name" value="HTH_25"/>
    <property type="match status" value="1"/>
</dbReference>
<keyword evidence="3" id="KW-0812">Transmembrane</keyword>
<reference evidence="5 6" key="1">
    <citation type="submission" date="2016-10" db="EMBL/GenBank/DDBJ databases">
        <authorList>
            <person name="de Groot N.N."/>
        </authorList>
    </citation>
    <scope>NUCLEOTIDE SEQUENCE [LARGE SCALE GENOMIC DNA]</scope>
    <source>
        <strain evidence="5 6">S3b</strain>
    </source>
</reference>
<keyword evidence="3" id="KW-1133">Transmembrane helix</keyword>
<dbReference type="InterPro" id="IPR010982">
    <property type="entry name" value="Lambda_DNA-bd_dom_sf"/>
</dbReference>
<dbReference type="PANTHER" id="PTHR34475:SF1">
    <property type="entry name" value="CYTOSKELETON PROTEIN RODZ"/>
    <property type="match status" value="1"/>
</dbReference>
<evidence type="ECO:0000256" key="1">
    <source>
        <dbReference type="SAM" id="Coils"/>
    </source>
</evidence>
<dbReference type="InterPro" id="IPR050400">
    <property type="entry name" value="Bact_Cytoskel_RodZ"/>
</dbReference>
<dbReference type="PANTHER" id="PTHR34475">
    <property type="match status" value="1"/>
</dbReference>
<dbReference type="OrthoDB" id="9797543at2"/>
<evidence type="ECO:0000256" key="2">
    <source>
        <dbReference type="SAM" id="MobiDB-lite"/>
    </source>
</evidence>
<dbReference type="InterPro" id="IPR001387">
    <property type="entry name" value="Cro/C1-type_HTH"/>
</dbReference>
<evidence type="ECO:0000313" key="6">
    <source>
        <dbReference type="Proteomes" id="UP000182429"/>
    </source>
</evidence>
<sequence length="307" mass="34466">MNNLGELIKQKRLEKGLTIEQLSEKTMLSIAILKDIESGAFNRYEGDEMYVRMYLRKLCKVLDMDVDEVTASYLALTEEIKKEELEKAAKAVEAQKEKVQNKNNFQFERPNYNGKNNVYRDKSHLKFIRAGIICVVVALIVAVAYTAIKSLPAGSSSESTQQSTTGSVKTTKKKETKKKETAPVKEEKEEKKEATVSFKSLSSSTRYPMYQVNVSGETNKITVKVVFGKKSWAGFYVNGVASSKFENRTYQAGETVTAKLNAAKFKKLKIVNGRSTATKYYINDKEVPLTNAQKNAKTSTLTIVKKN</sequence>
<feature type="compositionally biased region" description="Basic and acidic residues" evidence="2">
    <location>
        <begin position="177"/>
        <end position="189"/>
    </location>
</feature>
<dbReference type="GO" id="GO:0003677">
    <property type="term" value="F:DNA binding"/>
    <property type="evidence" value="ECO:0007669"/>
    <property type="project" value="InterPro"/>
</dbReference>
<feature type="compositionally biased region" description="Low complexity" evidence="2">
    <location>
        <begin position="153"/>
        <end position="169"/>
    </location>
</feature>
<dbReference type="RefSeq" id="WP_074685916.1">
    <property type="nucleotide sequence ID" value="NZ_FNNF01000007.1"/>
</dbReference>
<name>A0A1H2RTF0_9FIRM</name>